<dbReference type="GO" id="GO:0004386">
    <property type="term" value="F:helicase activity"/>
    <property type="evidence" value="ECO:0007669"/>
    <property type="project" value="UniProtKB-KW"/>
</dbReference>
<evidence type="ECO:0000259" key="5">
    <source>
        <dbReference type="PROSITE" id="PS51192"/>
    </source>
</evidence>
<dbReference type="InterPro" id="IPR027417">
    <property type="entry name" value="P-loop_NTPase"/>
</dbReference>
<dbReference type="PROSITE" id="PS51192">
    <property type="entry name" value="HELICASE_ATP_BIND_1"/>
    <property type="match status" value="1"/>
</dbReference>
<feature type="domain" description="Helicase ATP-binding" evidence="5">
    <location>
        <begin position="23"/>
        <end position="186"/>
    </location>
</feature>
<dbReference type="SMART" id="SM00490">
    <property type="entry name" value="HELICc"/>
    <property type="match status" value="1"/>
</dbReference>
<feature type="domain" description="Helicase C-terminal" evidence="6">
    <location>
        <begin position="212"/>
        <end position="373"/>
    </location>
</feature>
<dbReference type="SMART" id="SM00487">
    <property type="entry name" value="DEXDc"/>
    <property type="match status" value="1"/>
</dbReference>
<keyword evidence="3 7" id="KW-0347">Helicase</keyword>
<evidence type="ECO:0000313" key="8">
    <source>
        <dbReference type="Proteomes" id="UP001359781"/>
    </source>
</evidence>
<keyword evidence="1" id="KW-0547">Nucleotide-binding</keyword>
<dbReference type="InterPro" id="IPR002464">
    <property type="entry name" value="DNA/RNA_helicase_DEAH_CS"/>
</dbReference>
<dbReference type="InterPro" id="IPR011545">
    <property type="entry name" value="DEAD/DEAH_box_helicase_dom"/>
</dbReference>
<accession>A0ABU8NXM5</accession>
<protein>
    <submittedName>
        <fullName evidence="7">ATP-dependent helicase C-terminal domain-containing protein</fullName>
    </submittedName>
</protein>
<dbReference type="PROSITE" id="PS51194">
    <property type="entry name" value="HELICASE_CTER"/>
    <property type="match status" value="1"/>
</dbReference>
<gene>
    <name evidence="7" type="ORF">V5S96_01950</name>
</gene>
<evidence type="ECO:0000259" key="6">
    <source>
        <dbReference type="PROSITE" id="PS51194"/>
    </source>
</evidence>
<reference evidence="7 8" key="1">
    <citation type="submission" date="2024-02" db="EMBL/GenBank/DDBJ databases">
        <title>Whole genome sequencing and characterization of Corynebacterium isolated from the ocular surface of dry eye disease sufferers.</title>
        <authorList>
            <person name="Naqvi M."/>
        </authorList>
    </citation>
    <scope>NUCLEOTIDE SEQUENCE [LARGE SCALE GENOMIC DNA]</scope>
    <source>
        <strain evidence="7 8">PCRF</strain>
    </source>
</reference>
<dbReference type="Gene3D" id="3.40.50.300">
    <property type="entry name" value="P-loop containing nucleotide triphosphate hydrolases"/>
    <property type="match status" value="2"/>
</dbReference>
<dbReference type="Gene3D" id="1.20.120.1080">
    <property type="match status" value="1"/>
</dbReference>
<evidence type="ECO:0000256" key="2">
    <source>
        <dbReference type="ARBA" id="ARBA00022801"/>
    </source>
</evidence>
<dbReference type="Pfam" id="PF00270">
    <property type="entry name" value="DEAD"/>
    <property type="match status" value="1"/>
</dbReference>
<sequence length="785" mass="83072">MRPFDLDRIGAGLPFTAALPALEEACATRRRAVVQAPPGSGKTTLVPPALANLLARRAPGSRVLVCAPRRVAVRAAAQRLAHLDGSALGERVGHRMRGHSVAGKAVEFVTPGVLLRMVLRDPALEGISAVVVDEVHERHLDADLLLGMLVEIAELREDLVLVAMSATLQARRYAELLGNAPVVDSPAAIHPLEIGYAPHSGRLTGSPEFYEHLARLAHREVERHGDSVLVFAPGVREVERVVGHLGGLGLPLHGRLDAARTEAALRPGDRPRVIVTTSIAESSLTVPGVRAVVDSGLSRQPRRDAARGMNGLVTLSCARPTAEQRAGRAGREGPGRVLRAYSEQEFQRLPAEPTPEIAVSDLTQAALWLACWGTPRGEGLPLLDAPPAPALDSAEAALRGIGALAADGSATEAGRALAALPLDPRLGCALRELGPGAAETVAALADSPSGDVAAARPPAREVERLRRLVPGAPGQPRRVTPGEVVARAYPHLVARREGGEFLLASGTRARLPSGSALTDAPWLAVAEVSRAGSGAVIRAAARLDEAAAVAAAGVTEERRALVHKGKVRGRLVRRLGAIELSSTPVAVPPERAAEALAATVRADGLGMFSLSDAARHLLDRLVFLRARLGEPWPDVAAADPAVWLRPELDALAGGTPAGRVDLHPALTRLLPWPEASRMEELAPERLAVPSGSRPRVDYAEGRPVVRVKLQECFGLAESPTCAGVPVQFRLLSPAGRDLAITDDLASFWSGPYAQVRAEMRGRYPKHPWPEDPWSAPATARTKRRM</sequence>
<dbReference type="InterPro" id="IPR001650">
    <property type="entry name" value="Helicase_C-like"/>
</dbReference>
<evidence type="ECO:0000313" key="7">
    <source>
        <dbReference type="EMBL" id="MEJ4099125.1"/>
    </source>
</evidence>
<dbReference type="PANTHER" id="PTHR43519">
    <property type="entry name" value="ATP-DEPENDENT RNA HELICASE HRPB"/>
    <property type="match status" value="1"/>
</dbReference>
<dbReference type="SUPFAM" id="SSF52540">
    <property type="entry name" value="P-loop containing nucleoside triphosphate hydrolases"/>
    <property type="match status" value="1"/>
</dbReference>
<dbReference type="PANTHER" id="PTHR43519:SF1">
    <property type="entry name" value="ATP-DEPENDENT RNA HELICASE HRPB"/>
    <property type="match status" value="1"/>
</dbReference>
<dbReference type="CDD" id="cd17990">
    <property type="entry name" value="DEXHc_HrpB"/>
    <property type="match status" value="1"/>
</dbReference>
<dbReference type="InterPro" id="IPR014001">
    <property type="entry name" value="Helicase_ATP-bd"/>
</dbReference>
<proteinExistence type="predicted"/>
<keyword evidence="2" id="KW-0378">Hydrolase</keyword>
<dbReference type="PIRSF" id="PIRSF005496">
    <property type="entry name" value="ATP_hel_hrpB"/>
    <property type="match status" value="1"/>
</dbReference>
<dbReference type="InterPro" id="IPR010225">
    <property type="entry name" value="HrpB"/>
</dbReference>
<dbReference type="InterPro" id="IPR013689">
    <property type="entry name" value="RNA_helicase_ATP-dep_HrpB_C"/>
</dbReference>
<keyword evidence="8" id="KW-1185">Reference proteome</keyword>
<dbReference type="EMBL" id="JBAHVJ010000002">
    <property type="protein sequence ID" value="MEJ4099125.1"/>
    <property type="molecule type" value="Genomic_DNA"/>
</dbReference>
<dbReference type="Pfam" id="PF00271">
    <property type="entry name" value="Helicase_C"/>
    <property type="match status" value="1"/>
</dbReference>
<dbReference type="CDD" id="cd18791">
    <property type="entry name" value="SF2_C_RHA"/>
    <property type="match status" value="1"/>
</dbReference>
<dbReference type="Pfam" id="PF08482">
    <property type="entry name" value="HrpB_C"/>
    <property type="match status" value="1"/>
</dbReference>
<dbReference type="PROSITE" id="PS00690">
    <property type="entry name" value="DEAH_ATP_HELICASE"/>
    <property type="match status" value="1"/>
</dbReference>
<organism evidence="7 8">
    <name type="scientific">Corynebacterium mastitidis</name>
    <dbReference type="NCBI Taxonomy" id="161890"/>
    <lineage>
        <taxon>Bacteria</taxon>
        <taxon>Bacillati</taxon>
        <taxon>Actinomycetota</taxon>
        <taxon>Actinomycetes</taxon>
        <taxon>Mycobacteriales</taxon>
        <taxon>Corynebacteriaceae</taxon>
        <taxon>Corynebacterium</taxon>
    </lineage>
</organism>
<dbReference type="InterPro" id="IPR049614">
    <property type="entry name" value="HrpB_DEXH"/>
</dbReference>
<dbReference type="RefSeq" id="WP_337889706.1">
    <property type="nucleotide sequence ID" value="NZ_JBAHVI010000003.1"/>
</dbReference>
<evidence type="ECO:0000256" key="1">
    <source>
        <dbReference type="ARBA" id="ARBA00022741"/>
    </source>
</evidence>
<name>A0ABU8NXM5_9CORY</name>
<keyword evidence="4" id="KW-0067">ATP-binding</keyword>
<dbReference type="Proteomes" id="UP001359781">
    <property type="component" value="Unassembled WGS sequence"/>
</dbReference>
<evidence type="ECO:0000256" key="4">
    <source>
        <dbReference type="ARBA" id="ARBA00022840"/>
    </source>
</evidence>
<comment type="caution">
    <text evidence="7">The sequence shown here is derived from an EMBL/GenBank/DDBJ whole genome shotgun (WGS) entry which is preliminary data.</text>
</comment>
<evidence type="ECO:0000256" key="3">
    <source>
        <dbReference type="ARBA" id="ARBA00022806"/>
    </source>
</evidence>